<protein>
    <submittedName>
        <fullName evidence="1">Heterokaryon incompatibility protein</fullName>
    </submittedName>
</protein>
<accession>A0ACC3ZFT8</accession>
<proteinExistence type="predicted"/>
<sequence length="594" mass="66818">MAFTYQPLQNTRRDIRLLEIDFHDAAADRIKCSIIHDTLDDDPQFTALSYVWGDAAQPRSILLEGQEVSVTQNLFRALQRLAKFSKPQVSKLWIDALCINQADDEEKAHQVQLMGRIYSSASQVLIWLGPEDDASVDALHQLSLLGSTFEDLKARPDYGPVVCQAFVKTVLEFSGTSLNFAHIQTLFRRPWWTRVWVIQEALLAKQAYVLIGDHAKDWKEIRGAWSAFEWMILYVNTDPKYRPVYEILNEVYFKIAHFTQGETAEDGTRKLASLFDTVFFSAAGGAIQSTDPRDRIYGLFGLLTERDKAKIPVDYSCHMTLERLLFFTTKALIEDHGPDILCYRRPTLLSVGGPSWTVDWTSKMIATIGGFNHGSNNYDASKGTVWSPKTFDATFEDPAIRLWGVVVGHVKDVGGVLESTVDSPSYIDDCRSWLLELENLVYSNSKDDPERLEIIQNLWRVPIADMGLVERAKPEDGYPQAYEVLTGVTKPPHGDDESGWVTSSSWPYRRVWKVYGHRACIFESANGRAPGLGPSGMCPGDMVVIFSGSHVPFVVRESSQGYSLIGSAYAYGYMDGNAFETITSARGLKEFQLH</sequence>
<dbReference type="EMBL" id="VUJX02000001">
    <property type="protein sequence ID" value="KAL0942992.1"/>
    <property type="molecule type" value="Genomic_DNA"/>
</dbReference>
<organism evidence="1 2">
    <name type="scientific">Colletotrichum truncatum</name>
    <name type="common">Anthracnose fungus</name>
    <name type="synonym">Colletotrichum capsici</name>
    <dbReference type="NCBI Taxonomy" id="5467"/>
    <lineage>
        <taxon>Eukaryota</taxon>
        <taxon>Fungi</taxon>
        <taxon>Dikarya</taxon>
        <taxon>Ascomycota</taxon>
        <taxon>Pezizomycotina</taxon>
        <taxon>Sordariomycetes</taxon>
        <taxon>Hypocreomycetidae</taxon>
        <taxon>Glomerellales</taxon>
        <taxon>Glomerellaceae</taxon>
        <taxon>Colletotrichum</taxon>
        <taxon>Colletotrichum truncatum species complex</taxon>
    </lineage>
</organism>
<comment type="caution">
    <text evidence="1">The sequence shown here is derived from an EMBL/GenBank/DDBJ whole genome shotgun (WGS) entry which is preliminary data.</text>
</comment>
<keyword evidence="2" id="KW-1185">Reference proteome</keyword>
<evidence type="ECO:0000313" key="1">
    <source>
        <dbReference type="EMBL" id="KAL0942992.1"/>
    </source>
</evidence>
<evidence type="ECO:0000313" key="2">
    <source>
        <dbReference type="Proteomes" id="UP000805649"/>
    </source>
</evidence>
<gene>
    <name evidence="1" type="ORF">CTRU02_200878</name>
</gene>
<reference evidence="1 2" key="1">
    <citation type="journal article" date="2020" name="Phytopathology">
        <title>Genome Sequence Resources of Colletotrichum truncatum, C. plurivorum, C. musicola, and C. sojae: Four Species Pathogenic to Soybean (Glycine max).</title>
        <authorList>
            <person name="Rogerio F."/>
            <person name="Boufleur T.R."/>
            <person name="Ciampi-Guillardi M."/>
            <person name="Sukno S.A."/>
            <person name="Thon M.R."/>
            <person name="Massola Junior N.S."/>
            <person name="Baroncelli R."/>
        </authorList>
    </citation>
    <scope>NUCLEOTIDE SEQUENCE [LARGE SCALE GENOMIC DNA]</scope>
    <source>
        <strain evidence="1 2">CMES1059</strain>
    </source>
</reference>
<dbReference type="Proteomes" id="UP000805649">
    <property type="component" value="Unassembled WGS sequence"/>
</dbReference>
<name>A0ACC3ZFT8_COLTU</name>